<proteinExistence type="predicted"/>
<reference evidence="1" key="1">
    <citation type="submission" date="2021-01" db="EMBL/GenBank/DDBJ databases">
        <title>Whole genome shotgun sequence of Planosporangium flavigriseum NBRC 105377.</title>
        <authorList>
            <person name="Komaki H."/>
            <person name="Tamura T."/>
        </authorList>
    </citation>
    <scope>NUCLEOTIDE SEQUENCE</scope>
    <source>
        <strain evidence="1">NBRC 105377</strain>
    </source>
</reference>
<dbReference type="EMBL" id="BONU01000012">
    <property type="protein sequence ID" value="GIG73823.1"/>
    <property type="molecule type" value="Genomic_DNA"/>
</dbReference>
<gene>
    <name evidence="1" type="ORF">Pfl04_22270</name>
</gene>
<name>A0A8J3LID2_9ACTN</name>
<protein>
    <submittedName>
        <fullName evidence="1">Uncharacterized protein</fullName>
    </submittedName>
</protein>
<organism evidence="1 2">
    <name type="scientific">Planosporangium flavigriseum</name>
    <dbReference type="NCBI Taxonomy" id="373681"/>
    <lineage>
        <taxon>Bacteria</taxon>
        <taxon>Bacillati</taxon>
        <taxon>Actinomycetota</taxon>
        <taxon>Actinomycetes</taxon>
        <taxon>Micromonosporales</taxon>
        <taxon>Micromonosporaceae</taxon>
        <taxon>Planosporangium</taxon>
    </lineage>
</organism>
<dbReference type="PROSITE" id="PS51257">
    <property type="entry name" value="PROKAR_LIPOPROTEIN"/>
    <property type="match status" value="1"/>
</dbReference>
<evidence type="ECO:0000313" key="2">
    <source>
        <dbReference type="Proteomes" id="UP000653674"/>
    </source>
</evidence>
<comment type="caution">
    <text evidence="1">The sequence shown here is derived from an EMBL/GenBank/DDBJ whole genome shotgun (WGS) entry which is preliminary data.</text>
</comment>
<evidence type="ECO:0000313" key="1">
    <source>
        <dbReference type="EMBL" id="GIG73823.1"/>
    </source>
</evidence>
<dbReference type="Proteomes" id="UP000653674">
    <property type="component" value="Unassembled WGS sequence"/>
</dbReference>
<sequence length="112" mass="12108">MTQQTKRRPPWPVFAGFLGYGLLICGCTLGDGEGPRYTAHVTKVSATEVCVGPNESSQVETCGSVPSGLMDLPHVGQCVSLFARFSDSGRRLTWTEASLRRKVDDSECQRAG</sequence>
<keyword evidence="2" id="KW-1185">Reference proteome</keyword>
<accession>A0A8J3LID2</accession>
<dbReference type="RefSeq" id="WP_168074329.1">
    <property type="nucleotide sequence ID" value="NZ_BAAAQJ010000008.1"/>
</dbReference>
<dbReference type="AlphaFoldDB" id="A0A8J3LID2"/>